<dbReference type="AlphaFoldDB" id="A0A919MYT1"/>
<dbReference type="EMBL" id="BOMV01000087">
    <property type="protein sequence ID" value="GIF00599.1"/>
    <property type="molecule type" value="Genomic_DNA"/>
</dbReference>
<name>A0A919MYT1_9ACTN</name>
<evidence type="ECO:0000313" key="2">
    <source>
        <dbReference type="Proteomes" id="UP000636960"/>
    </source>
</evidence>
<accession>A0A919MYT1</accession>
<dbReference type="Proteomes" id="UP000636960">
    <property type="component" value="Unassembled WGS sequence"/>
</dbReference>
<evidence type="ECO:0000313" key="1">
    <source>
        <dbReference type="EMBL" id="GIF00599.1"/>
    </source>
</evidence>
<sequence>MTSAEETGRHIERLLTELHDSPDPRAAAAGEELTRHLVQLYGDGLARIAGLLGTERLTELCADPLVSSLLLVHDLHPVPAADRIRAVLAGTGVDLLGVDDAGRVRLRATGSRCAVRDVESRVRAAAPEVSSVDVATAPPLLRISLRPGLGHSAS</sequence>
<reference evidence="1" key="1">
    <citation type="submission" date="2021-01" db="EMBL/GenBank/DDBJ databases">
        <title>Whole genome shotgun sequence of Actinoplanes rishiriensis NBRC 108556.</title>
        <authorList>
            <person name="Komaki H."/>
            <person name="Tamura T."/>
        </authorList>
    </citation>
    <scope>NUCLEOTIDE SEQUENCE</scope>
    <source>
        <strain evidence="1">NBRC 108556</strain>
    </source>
</reference>
<organism evidence="1 2">
    <name type="scientific">Paractinoplanes rishiriensis</name>
    <dbReference type="NCBI Taxonomy" id="1050105"/>
    <lineage>
        <taxon>Bacteria</taxon>
        <taxon>Bacillati</taxon>
        <taxon>Actinomycetota</taxon>
        <taxon>Actinomycetes</taxon>
        <taxon>Micromonosporales</taxon>
        <taxon>Micromonosporaceae</taxon>
        <taxon>Paractinoplanes</taxon>
    </lineage>
</organism>
<comment type="caution">
    <text evidence="1">The sequence shown here is derived from an EMBL/GenBank/DDBJ whole genome shotgun (WGS) entry which is preliminary data.</text>
</comment>
<keyword evidence="2" id="KW-1185">Reference proteome</keyword>
<dbReference type="RefSeq" id="WP_203788576.1">
    <property type="nucleotide sequence ID" value="NZ_BOMV01000087.1"/>
</dbReference>
<proteinExistence type="predicted"/>
<gene>
    <name evidence="1" type="ORF">Ari01nite_80630</name>
</gene>
<protein>
    <submittedName>
        <fullName evidence="1">Thioredoxin</fullName>
    </submittedName>
</protein>